<evidence type="ECO:0000313" key="2">
    <source>
        <dbReference type="Proteomes" id="UP000629468"/>
    </source>
</evidence>
<dbReference type="Proteomes" id="UP000629468">
    <property type="component" value="Unassembled WGS sequence"/>
</dbReference>
<dbReference type="EMBL" id="JABXXO010000011">
    <property type="protein sequence ID" value="KAF7764086.1"/>
    <property type="molecule type" value="Genomic_DNA"/>
</dbReference>
<sequence length="75" mass="8224">MSAYGLALLHPLPCLIFTSTDKRLMPTVRVHTVNDSKYNSGLVPSNVRLTALRTFSYQAVPGAVTVEISASFIWV</sequence>
<comment type="caution">
    <text evidence="1">The sequence shown here is derived from an EMBL/GenBank/DDBJ whole genome shotgun (WGS) entry which is preliminary data.</text>
</comment>
<accession>A0A8H7EYX5</accession>
<dbReference type="AlphaFoldDB" id="A0A8H7EYX5"/>
<reference evidence="1 2" key="1">
    <citation type="journal article" name="Sci. Rep.">
        <title>Telomere-to-telomere assembled and centromere annotated genomes of the two main subspecies of the button mushroom Agaricus bisporus reveal especially polymorphic chromosome ends.</title>
        <authorList>
            <person name="Sonnenberg A.S.M."/>
            <person name="Sedaghat-Telgerd N."/>
            <person name="Lavrijssen B."/>
            <person name="Ohm R.A."/>
            <person name="Hendrickx P.M."/>
            <person name="Scholtmeijer K."/>
            <person name="Baars J.J.P."/>
            <person name="van Peer A."/>
        </authorList>
    </citation>
    <scope>NUCLEOTIDE SEQUENCE [LARGE SCALE GENOMIC DNA]</scope>
    <source>
        <strain evidence="1 2">H119_p4</strain>
    </source>
</reference>
<protein>
    <submittedName>
        <fullName evidence="1">Uncharacterized protein</fullName>
    </submittedName>
</protein>
<name>A0A8H7EYX5_AGABI</name>
<organism evidence="1 2">
    <name type="scientific">Agaricus bisporus var. burnettii</name>
    <dbReference type="NCBI Taxonomy" id="192524"/>
    <lineage>
        <taxon>Eukaryota</taxon>
        <taxon>Fungi</taxon>
        <taxon>Dikarya</taxon>
        <taxon>Basidiomycota</taxon>
        <taxon>Agaricomycotina</taxon>
        <taxon>Agaricomycetes</taxon>
        <taxon>Agaricomycetidae</taxon>
        <taxon>Agaricales</taxon>
        <taxon>Agaricineae</taxon>
        <taxon>Agaricaceae</taxon>
        <taxon>Agaricus</taxon>
    </lineage>
</organism>
<gene>
    <name evidence="1" type="ORF">Agabi119p4_8623</name>
</gene>
<proteinExistence type="predicted"/>
<evidence type="ECO:0000313" key="1">
    <source>
        <dbReference type="EMBL" id="KAF7764086.1"/>
    </source>
</evidence>